<dbReference type="InterPro" id="IPR011011">
    <property type="entry name" value="Znf_FYVE_PHD"/>
</dbReference>
<feature type="compositionally biased region" description="Low complexity" evidence="11">
    <location>
        <begin position="662"/>
        <end position="691"/>
    </location>
</feature>
<proteinExistence type="inferred from homology"/>
<evidence type="ECO:0000259" key="12">
    <source>
        <dbReference type="PROSITE" id="PS50800"/>
    </source>
</evidence>
<comment type="subcellular location">
    <subcellularLocation>
        <location evidence="1">Nucleus</location>
    </subcellularLocation>
</comment>
<feature type="region of interest" description="Disordered" evidence="11">
    <location>
        <begin position="658"/>
        <end position="829"/>
    </location>
</feature>
<evidence type="ECO:0000256" key="7">
    <source>
        <dbReference type="ARBA" id="ARBA00022786"/>
    </source>
</evidence>
<feature type="region of interest" description="Disordered" evidence="11">
    <location>
        <begin position="481"/>
        <end position="511"/>
    </location>
</feature>
<evidence type="ECO:0000313" key="14">
    <source>
        <dbReference type="EMBL" id="CAL5219620.1"/>
    </source>
</evidence>
<keyword evidence="7" id="KW-0833">Ubl conjugation pathway</keyword>
<dbReference type="EMBL" id="CAXHTA020000002">
    <property type="protein sequence ID" value="CAL5219620.1"/>
    <property type="molecule type" value="Genomic_DNA"/>
</dbReference>
<dbReference type="PROSITE" id="PS01359">
    <property type="entry name" value="ZF_PHD_1"/>
    <property type="match status" value="1"/>
</dbReference>
<evidence type="ECO:0000256" key="5">
    <source>
        <dbReference type="ARBA" id="ARBA00022723"/>
    </source>
</evidence>
<dbReference type="Pfam" id="PF02891">
    <property type="entry name" value="zf-MIZ"/>
    <property type="match status" value="1"/>
</dbReference>
<dbReference type="InterPro" id="IPR019786">
    <property type="entry name" value="Zinc_finger_PHD-type_CS"/>
</dbReference>
<dbReference type="PROSITE" id="PS51044">
    <property type="entry name" value="ZF_SP_RING"/>
    <property type="match status" value="1"/>
</dbReference>
<feature type="compositionally biased region" description="Low complexity" evidence="11">
    <location>
        <begin position="607"/>
        <end position="630"/>
    </location>
</feature>
<dbReference type="PANTHER" id="PTHR10782">
    <property type="entry name" value="ZINC FINGER MIZ DOMAIN-CONTAINING PROTEIN"/>
    <property type="match status" value="1"/>
</dbReference>
<feature type="compositionally biased region" description="Low complexity" evidence="11">
    <location>
        <begin position="847"/>
        <end position="859"/>
    </location>
</feature>
<dbReference type="InterPro" id="IPR036361">
    <property type="entry name" value="SAP_dom_sf"/>
</dbReference>
<feature type="compositionally biased region" description="Low complexity" evidence="11">
    <location>
        <begin position="485"/>
        <end position="498"/>
    </location>
</feature>
<feature type="compositionally biased region" description="Low complexity" evidence="11">
    <location>
        <begin position="809"/>
        <end position="820"/>
    </location>
</feature>
<keyword evidence="5" id="KW-0479">Metal-binding</keyword>
<name>A0ABP1FI38_9CHLO</name>
<feature type="compositionally biased region" description="Acidic residues" evidence="11">
    <location>
        <begin position="499"/>
        <end position="508"/>
    </location>
</feature>
<accession>A0ABP1FI38</accession>
<feature type="domain" description="SP-RING-type" evidence="13">
    <location>
        <begin position="356"/>
        <end position="437"/>
    </location>
</feature>
<protein>
    <submittedName>
        <fullName evidence="14">G1492 protein</fullName>
    </submittedName>
</protein>
<evidence type="ECO:0000256" key="3">
    <source>
        <dbReference type="ARBA" id="ARBA00005383"/>
    </source>
</evidence>
<gene>
    <name evidence="14" type="primary">g1492</name>
    <name evidence="14" type="ORF">VP750_LOCUS1279</name>
</gene>
<feature type="compositionally biased region" description="Low complexity" evidence="11">
    <location>
        <begin position="591"/>
        <end position="600"/>
    </location>
</feature>
<feature type="region of interest" description="Disordered" evidence="11">
    <location>
        <begin position="847"/>
        <end position="876"/>
    </location>
</feature>
<comment type="caution">
    <text evidence="14">The sequence shown here is derived from an EMBL/GenBank/DDBJ whole genome shotgun (WGS) entry which is preliminary data.</text>
</comment>
<dbReference type="Pfam" id="PF20826">
    <property type="entry name" value="PHD_5"/>
    <property type="match status" value="1"/>
</dbReference>
<dbReference type="Gene3D" id="3.30.40.10">
    <property type="entry name" value="Zinc/RING finger domain, C3HC4 (zinc finger)"/>
    <property type="match status" value="2"/>
</dbReference>
<keyword evidence="4" id="KW-0808">Transferase</keyword>
<feature type="domain" description="SAP" evidence="12">
    <location>
        <begin position="9"/>
        <end position="43"/>
    </location>
</feature>
<comment type="pathway">
    <text evidence="2">Protein modification; protein sumoylation.</text>
</comment>
<evidence type="ECO:0000259" key="13">
    <source>
        <dbReference type="PROSITE" id="PS51044"/>
    </source>
</evidence>
<feature type="region of interest" description="Disordered" evidence="11">
    <location>
        <begin position="539"/>
        <end position="573"/>
    </location>
</feature>
<feature type="compositionally biased region" description="Low complexity" evidence="11">
    <location>
        <begin position="756"/>
        <end position="767"/>
    </location>
</feature>
<dbReference type="InterPro" id="IPR001965">
    <property type="entry name" value="Znf_PHD"/>
</dbReference>
<evidence type="ECO:0000256" key="2">
    <source>
        <dbReference type="ARBA" id="ARBA00004718"/>
    </source>
</evidence>
<keyword evidence="6 10" id="KW-0863">Zinc-finger</keyword>
<organism evidence="14 15">
    <name type="scientific">Coccomyxa viridis</name>
    <dbReference type="NCBI Taxonomy" id="1274662"/>
    <lineage>
        <taxon>Eukaryota</taxon>
        <taxon>Viridiplantae</taxon>
        <taxon>Chlorophyta</taxon>
        <taxon>core chlorophytes</taxon>
        <taxon>Trebouxiophyceae</taxon>
        <taxon>Trebouxiophyceae incertae sedis</taxon>
        <taxon>Coccomyxaceae</taxon>
        <taxon>Coccomyxa</taxon>
    </lineage>
</organism>
<dbReference type="Proteomes" id="UP001497392">
    <property type="component" value="Unassembled WGS sequence"/>
</dbReference>
<dbReference type="SUPFAM" id="SSF68906">
    <property type="entry name" value="SAP domain"/>
    <property type="match status" value="1"/>
</dbReference>
<evidence type="ECO:0000256" key="9">
    <source>
        <dbReference type="ARBA" id="ARBA00023242"/>
    </source>
</evidence>
<evidence type="ECO:0000313" key="15">
    <source>
        <dbReference type="Proteomes" id="UP001497392"/>
    </source>
</evidence>
<evidence type="ECO:0000256" key="11">
    <source>
        <dbReference type="SAM" id="MobiDB-lite"/>
    </source>
</evidence>
<keyword evidence="15" id="KW-1185">Reference proteome</keyword>
<feature type="region of interest" description="Disordered" evidence="11">
    <location>
        <begin position="585"/>
        <end position="645"/>
    </location>
</feature>
<dbReference type="PANTHER" id="PTHR10782:SF4">
    <property type="entry name" value="TONALLI, ISOFORM E"/>
    <property type="match status" value="1"/>
</dbReference>
<dbReference type="InterPro" id="IPR003034">
    <property type="entry name" value="SAP_dom"/>
</dbReference>
<sequence>METDPIRQIAIFRVPELQACLTQLRLSKAGLKKDLQTRLANHLREVITSAQHASATDGVRRREDDAVGVVNRTYLRMKGFPESGNTPNVEVIATPGYLANGSGFVTEQSQAGSTPAGGSARENSQVRCICGQPHDKGTMIQCEDCGVWQHCECVRVDVRVQKEVHFLCELCRLAKADPFWRRLGQPLVHAMKLVPVQPPRMSFDGRPIEEDVAQIVDRHFQVAHVQLDPVRRHGGTNQLQVACLQLGDPVPLRMHWPRNADLRMNGMMYKPYGRSQNAKLGVNSRDDTATVGIMVTPGRNRLHLGAMDKDHYCVLVQLAAQRSDSEVKDMMHAPETMEEALRRVQAGPGKGDPNDSDEELVVGGTEFSLRCPLSGSRIRTPARFVGVPGLTAFDLETFLGMVKRSKKWQCPHSMRNLPVQDLMLDGYLSRVLPRLQNLPDVMDIEVSPGSGEWRVVGSQGAWMSIREDPGQLLDARVLIKPEPQPGGAAPALAAAGGDSDSDEEMSEGEELRQAAAAAAAHSRRAAAKQQEVIVLTDSDDEDAPLPAQPPAPQHRPGLQHAPSGSQGLPPGVRLADVWAPVGSRPLPASLQPSSSHAAPARAPPLPQSRLGQQHSSAARRPAASQAWPPAEESAESIPGVGSPQVIQGRGITIRLPTRLADSSPAPGSHASSQAASQPQQQTQVQEQPLQQGRPIPRSLATSAPATAPPSWHPHAQHSAPFLGASSAGHPWVPASHAGPGSSQSPGYIPQSPHYRPQSPHHTPQSPHYLPPLPPSAAARHLTPGPPVYTNARPLPHPLRFGSGSTAGNSQPYYSSQPQSPEAAAVGHMHAPARDGGAALEQHFGVARSAPSAAAPGQPSMPRVPSPAPYYSDAGSLEAASGGIGGNAEYNEWLNMLLTGGPDDQRMPQATVQQAPQDGQRMTAVDPGREQHRGAAPERQVVDLDSSSSG</sequence>
<comment type="similarity">
    <text evidence="3">Belongs to the PIAS family.</text>
</comment>
<dbReference type="PROSITE" id="PS50800">
    <property type="entry name" value="SAP"/>
    <property type="match status" value="1"/>
</dbReference>
<dbReference type="SUPFAM" id="SSF57903">
    <property type="entry name" value="FYVE/PHD zinc finger"/>
    <property type="match status" value="1"/>
</dbReference>
<evidence type="ECO:0000256" key="1">
    <source>
        <dbReference type="ARBA" id="ARBA00004123"/>
    </source>
</evidence>
<dbReference type="Pfam" id="PF02037">
    <property type="entry name" value="SAP"/>
    <property type="match status" value="1"/>
</dbReference>
<evidence type="ECO:0000256" key="8">
    <source>
        <dbReference type="ARBA" id="ARBA00022833"/>
    </source>
</evidence>
<dbReference type="SMART" id="SM00513">
    <property type="entry name" value="SAP"/>
    <property type="match status" value="1"/>
</dbReference>
<feature type="compositionally biased region" description="Polar residues" evidence="11">
    <location>
        <begin position="907"/>
        <end position="916"/>
    </location>
</feature>
<feature type="compositionally biased region" description="Basic and acidic residues" evidence="11">
    <location>
        <begin position="926"/>
        <end position="941"/>
    </location>
</feature>
<evidence type="ECO:0000256" key="6">
    <source>
        <dbReference type="ARBA" id="ARBA00022771"/>
    </source>
</evidence>
<feature type="region of interest" description="Disordered" evidence="11">
    <location>
        <begin position="898"/>
        <end position="949"/>
    </location>
</feature>
<dbReference type="SMART" id="SM00249">
    <property type="entry name" value="PHD"/>
    <property type="match status" value="1"/>
</dbReference>
<keyword evidence="9" id="KW-0539">Nucleus</keyword>
<dbReference type="InterPro" id="IPR013083">
    <property type="entry name" value="Znf_RING/FYVE/PHD"/>
</dbReference>
<keyword evidence="8" id="KW-0862">Zinc</keyword>
<reference evidence="14 15" key="1">
    <citation type="submission" date="2024-06" db="EMBL/GenBank/DDBJ databases">
        <authorList>
            <person name="Kraege A."/>
            <person name="Thomma B."/>
        </authorList>
    </citation>
    <scope>NUCLEOTIDE SEQUENCE [LARGE SCALE GENOMIC DNA]</scope>
</reference>
<evidence type="ECO:0000256" key="4">
    <source>
        <dbReference type="ARBA" id="ARBA00022679"/>
    </source>
</evidence>
<evidence type="ECO:0000256" key="10">
    <source>
        <dbReference type="PROSITE-ProRule" id="PRU00452"/>
    </source>
</evidence>
<dbReference type="InterPro" id="IPR004181">
    <property type="entry name" value="Znf_MIZ"/>
</dbReference>